<protein>
    <submittedName>
        <fullName evidence="4">Phosphopantetheine-binding protein</fullName>
    </submittedName>
</protein>
<dbReference type="PROSITE" id="PS50075">
    <property type="entry name" value="CARRIER"/>
    <property type="match status" value="1"/>
</dbReference>
<evidence type="ECO:0000256" key="1">
    <source>
        <dbReference type="ARBA" id="ARBA00022450"/>
    </source>
</evidence>
<keyword evidence="1" id="KW-0596">Phosphopantetheine</keyword>
<dbReference type="SUPFAM" id="SSF56801">
    <property type="entry name" value="Acetyl-CoA synthetase-like"/>
    <property type="match status" value="1"/>
</dbReference>
<sequence>MVPAAFVRLEALPLTPNGKLDRKALPAPDDDAYARRVYEAPQGEIETALAAIWAELLGVERVGRHDNFFELGGHSLLAVRLLARLTQALAVELPLATLFAKPTLADLALSVGEVPNGSGAQPAPAILPVGRDGALPLSLCAAASLVLVTVGRRQHELQHPLGWRLRGRLERAAWQRSLDRVFARHEALRNVFVAPQGRPWVEVLPADAGLPVTEHDLSGRPDAETALWICAVTRRARRSTCRAAR</sequence>
<dbReference type="SMART" id="SM00823">
    <property type="entry name" value="PKS_PP"/>
    <property type="match status" value="1"/>
</dbReference>
<dbReference type="Gene3D" id="3.30.559.10">
    <property type="entry name" value="Chloramphenicol acetyltransferase-like domain"/>
    <property type="match status" value="1"/>
</dbReference>
<keyword evidence="2" id="KW-0597">Phosphoprotein</keyword>
<evidence type="ECO:0000313" key="4">
    <source>
        <dbReference type="EMBL" id="MCZ4093238.1"/>
    </source>
</evidence>
<dbReference type="InterPro" id="IPR023213">
    <property type="entry name" value="CAT-like_dom_sf"/>
</dbReference>
<dbReference type="EMBL" id="JAPVOI010000005">
    <property type="protein sequence ID" value="MCZ4093238.1"/>
    <property type="molecule type" value="Genomic_DNA"/>
</dbReference>
<accession>A0ABT4KN14</accession>
<dbReference type="PROSITE" id="PS00012">
    <property type="entry name" value="PHOSPHOPANTETHEINE"/>
    <property type="match status" value="1"/>
</dbReference>
<feature type="domain" description="Carrier" evidence="3">
    <location>
        <begin position="40"/>
        <end position="115"/>
    </location>
</feature>
<dbReference type="InterPro" id="IPR045851">
    <property type="entry name" value="AMP-bd_C_sf"/>
</dbReference>
<gene>
    <name evidence="4" type="ORF">O3W52_25450</name>
</gene>
<dbReference type="Pfam" id="PF00550">
    <property type="entry name" value="PP-binding"/>
    <property type="match status" value="1"/>
</dbReference>
<dbReference type="InterPro" id="IPR006162">
    <property type="entry name" value="Ppantetheine_attach_site"/>
</dbReference>
<dbReference type="InterPro" id="IPR020806">
    <property type="entry name" value="PKS_PP-bd"/>
</dbReference>
<evidence type="ECO:0000259" key="3">
    <source>
        <dbReference type="PROSITE" id="PS50075"/>
    </source>
</evidence>
<dbReference type="PANTHER" id="PTHR45527:SF1">
    <property type="entry name" value="FATTY ACID SYNTHASE"/>
    <property type="match status" value="1"/>
</dbReference>
<evidence type="ECO:0000313" key="5">
    <source>
        <dbReference type="Proteomes" id="UP001079430"/>
    </source>
</evidence>
<dbReference type="Gene3D" id="1.10.1200.10">
    <property type="entry name" value="ACP-like"/>
    <property type="match status" value="1"/>
</dbReference>
<dbReference type="SUPFAM" id="SSF47336">
    <property type="entry name" value="ACP-like"/>
    <property type="match status" value="1"/>
</dbReference>
<evidence type="ECO:0000256" key="2">
    <source>
        <dbReference type="ARBA" id="ARBA00022553"/>
    </source>
</evidence>
<dbReference type="InterPro" id="IPR009081">
    <property type="entry name" value="PP-bd_ACP"/>
</dbReference>
<dbReference type="PANTHER" id="PTHR45527">
    <property type="entry name" value="NONRIBOSOMAL PEPTIDE SYNTHETASE"/>
    <property type="match status" value="1"/>
</dbReference>
<dbReference type="SUPFAM" id="SSF52777">
    <property type="entry name" value="CoA-dependent acyltransferases"/>
    <property type="match status" value="1"/>
</dbReference>
<comment type="caution">
    <text evidence="4">The sequence shown here is derived from an EMBL/GenBank/DDBJ whole genome shotgun (WGS) entry which is preliminary data.</text>
</comment>
<dbReference type="Gene3D" id="3.30.300.30">
    <property type="match status" value="1"/>
</dbReference>
<reference evidence="4" key="1">
    <citation type="submission" date="2022-10" db="EMBL/GenBank/DDBJ databases">
        <title>Whole genome sequencing of three plant growth promoting bacteria isolated from Vachellia tortilis subsp. raddiana in Morocco.</title>
        <authorList>
            <person name="Hnini M."/>
            <person name="Zouagui R."/>
            <person name="Zouagui H."/>
            <person name="Chemao Elfihri M.-W."/>
            <person name="Ibrahimi A."/>
            <person name="Sbabou L."/>
            <person name="Aurag J."/>
        </authorList>
    </citation>
    <scope>NUCLEOTIDE SEQUENCE</scope>
    <source>
        <strain evidence="4">LMR678</strain>
    </source>
</reference>
<name>A0ABT4KN14_9HYPH</name>
<proteinExistence type="predicted"/>
<dbReference type="Proteomes" id="UP001079430">
    <property type="component" value="Unassembled WGS sequence"/>
</dbReference>
<keyword evidence="5" id="KW-1185">Reference proteome</keyword>
<organism evidence="4 5">
    <name type="scientific">Sinorhizobium psoraleae</name>
    <dbReference type="NCBI Taxonomy" id="520838"/>
    <lineage>
        <taxon>Bacteria</taxon>
        <taxon>Pseudomonadati</taxon>
        <taxon>Pseudomonadota</taxon>
        <taxon>Alphaproteobacteria</taxon>
        <taxon>Hyphomicrobiales</taxon>
        <taxon>Rhizobiaceae</taxon>
        <taxon>Sinorhizobium/Ensifer group</taxon>
        <taxon>Sinorhizobium</taxon>
    </lineage>
</organism>
<dbReference type="InterPro" id="IPR036736">
    <property type="entry name" value="ACP-like_sf"/>
</dbReference>